<name>A0A918UF03_9SPHN</name>
<dbReference type="Pfam" id="PF04985">
    <property type="entry name" value="Phage_tube"/>
    <property type="match status" value="1"/>
</dbReference>
<keyword evidence="2" id="KW-1185">Reference proteome</keyword>
<dbReference type="EMBL" id="BMZA01000004">
    <property type="protein sequence ID" value="GGZ02629.1"/>
    <property type="molecule type" value="Genomic_DNA"/>
</dbReference>
<proteinExistence type="predicted"/>
<dbReference type="NCBIfam" id="TIGR01611">
    <property type="entry name" value="tail_tube"/>
    <property type="match status" value="1"/>
</dbReference>
<protein>
    <submittedName>
        <fullName evidence="1">Major tail tube protein</fullName>
    </submittedName>
</protein>
<dbReference type="InterPro" id="IPR006498">
    <property type="entry name" value="Tail_tube"/>
</dbReference>
<gene>
    <name evidence="1" type="primary">FII</name>
    <name evidence="1" type="ORF">GCM10011614_17130</name>
</gene>
<dbReference type="Proteomes" id="UP000648075">
    <property type="component" value="Unassembled WGS sequence"/>
</dbReference>
<reference evidence="1" key="2">
    <citation type="submission" date="2020-09" db="EMBL/GenBank/DDBJ databases">
        <authorList>
            <person name="Sun Q."/>
            <person name="Kim S."/>
        </authorList>
    </citation>
    <scope>NUCLEOTIDE SEQUENCE</scope>
    <source>
        <strain evidence="1">KCTC 32255</strain>
    </source>
</reference>
<dbReference type="AlphaFoldDB" id="A0A918UF03"/>
<sequence>MGLPRTLVNMNAFVNGNSYQGVISEFEQPKLAISTEDYRGGGMLGSVKLDKGLEPLEATLTFGGHEKRLLRTFGTTDVEGVRLRLVGAYRADDGSPAQAVEIYAGGRFTEIDPGKDKPGDATEHKYTAPLNYYRRVVDGRVEIEIDMIGGVFMVDGVDRYAEITAILQG</sequence>
<comment type="caution">
    <text evidence="1">The sequence shown here is derived from an EMBL/GenBank/DDBJ whole genome shotgun (WGS) entry which is preliminary data.</text>
</comment>
<accession>A0A918UF03</accession>
<organism evidence="1 2">
    <name type="scientific">Novosphingobium colocasiae</name>
    <dbReference type="NCBI Taxonomy" id="1256513"/>
    <lineage>
        <taxon>Bacteria</taxon>
        <taxon>Pseudomonadati</taxon>
        <taxon>Pseudomonadota</taxon>
        <taxon>Alphaproteobacteria</taxon>
        <taxon>Sphingomonadales</taxon>
        <taxon>Sphingomonadaceae</taxon>
        <taxon>Novosphingobium</taxon>
    </lineage>
</organism>
<evidence type="ECO:0000313" key="2">
    <source>
        <dbReference type="Proteomes" id="UP000648075"/>
    </source>
</evidence>
<reference evidence="1" key="1">
    <citation type="journal article" date="2014" name="Int. J. Syst. Evol. Microbiol.">
        <title>Complete genome sequence of Corynebacterium casei LMG S-19264T (=DSM 44701T), isolated from a smear-ripened cheese.</title>
        <authorList>
            <consortium name="US DOE Joint Genome Institute (JGI-PGF)"/>
            <person name="Walter F."/>
            <person name="Albersmeier A."/>
            <person name="Kalinowski J."/>
            <person name="Ruckert C."/>
        </authorList>
    </citation>
    <scope>NUCLEOTIDE SEQUENCE</scope>
    <source>
        <strain evidence="1">KCTC 32255</strain>
    </source>
</reference>
<evidence type="ECO:0000313" key="1">
    <source>
        <dbReference type="EMBL" id="GGZ02629.1"/>
    </source>
</evidence>
<dbReference type="RefSeq" id="WP_189620758.1">
    <property type="nucleotide sequence ID" value="NZ_BMZA01000004.1"/>
</dbReference>